<dbReference type="EMBL" id="BAAATR010000004">
    <property type="protein sequence ID" value="GAA2234558.1"/>
    <property type="molecule type" value="Genomic_DNA"/>
</dbReference>
<protein>
    <submittedName>
        <fullName evidence="1">Alpha/beta fold hydrolase</fullName>
    </submittedName>
</protein>
<evidence type="ECO:0000313" key="2">
    <source>
        <dbReference type="Proteomes" id="UP001500305"/>
    </source>
</evidence>
<organism evidence="1 2">
    <name type="scientific">Kitasatospora cystarginea</name>
    <dbReference type="NCBI Taxonomy" id="58350"/>
    <lineage>
        <taxon>Bacteria</taxon>
        <taxon>Bacillati</taxon>
        <taxon>Actinomycetota</taxon>
        <taxon>Actinomycetes</taxon>
        <taxon>Kitasatosporales</taxon>
        <taxon>Streptomycetaceae</taxon>
        <taxon>Kitasatospora</taxon>
    </lineage>
</organism>
<evidence type="ECO:0000313" key="1">
    <source>
        <dbReference type="EMBL" id="GAA2234558.1"/>
    </source>
</evidence>
<dbReference type="Proteomes" id="UP001500305">
    <property type="component" value="Unassembled WGS sequence"/>
</dbReference>
<name>A0ABN3DKM3_9ACTN</name>
<dbReference type="InterPro" id="IPR029058">
    <property type="entry name" value="AB_hydrolase_fold"/>
</dbReference>
<gene>
    <name evidence="1" type="ORF">GCM10010430_14130</name>
</gene>
<sequence>MKVTPGSTMRWGTAAAVAATAVGAGAAVILIGRRVSERTVRPQPGKPGLAATLRVHEVAAGHVTLTRAPQTVRAGRYALEWAGGGHAVVGGVLRTDIQTVTRRLERADSGTLTVGTEVELTPRVHLGDPATALGLDFTETAAQGDLGLLPAWYVHAMRGTWVILVHGPGADRTQALPVLPVLNSLKLPTLTVTYRGDADAPHPPDGLGHFGETEWRDVEAAVGLALESGAGRVVLYGWSLGATMCLLTAARSTRRESVAGLVLDSPILDWQESVRRESVRAGVPGVLAELGALAAEGRTKVDPAALARLADGTDLHLPTLLLGSPADGIAPIEAARRLAHRRWDLVSLHEVPDAEHAQLWNADSDGYAEVLRRWLTPLL</sequence>
<keyword evidence="2" id="KW-1185">Reference proteome</keyword>
<comment type="caution">
    <text evidence="1">The sequence shown here is derived from an EMBL/GenBank/DDBJ whole genome shotgun (WGS) entry which is preliminary data.</text>
</comment>
<dbReference type="GO" id="GO:0016787">
    <property type="term" value="F:hydrolase activity"/>
    <property type="evidence" value="ECO:0007669"/>
    <property type="project" value="UniProtKB-KW"/>
</dbReference>
<keyword evidence="1" id="KW-0378">Hydrolase</keyword>
<accession>A0ABN3DKM3</accession>
<dbReference type="Gene3D" id="3.40.50.1820">
    <property type="entry name" value="alpha/beta hydrolase"/>
    <property type="match status" value="1"/>
</dbReference>
<proteinExistence type="predicted"/>
<reference evidence="1 2" key="1">
    <citation type="journal article" date="2019" name="Int. J. Syst. Evol. Microbiol.">
        <title>The Global Catalogue of Microorganisms (GCM) 10K type strain sequencing project: providing services to taxonomists for standard genome sequencing and annotation.</title>
        <authorList>
            <consortium name="The Broad Institute Genomics Platform"/>
            <consortium name="The Broad Institute Genome Sequencing Center for Infectious Disease"/>
            <person name="Wu L."/>
            <person name="Ma J."/>
        </authorList>
    </citation>
    <scope>NUCLEOTIDE SEQUENCE [LARGE SCALE GENOMIC DNA]</scope>
    <source>
        <strain evidence="1 2">JCM 7356</strain>
    </source>
</reference>
<dbReference type="SUPFAM" id="SSF53474">
    <property type="entry name" value="alpha/beta-Hydrolases"/>
    <property type="match status" value="1"/>
</dbReference>